<feature type="domain" description="UDENN" evidence="3">
    <location>
        <begin position="15"/>
        <end position="467"/>
    </location>
</feature>
<proteinExistence type="inferred from homology"/>
<dbReference type="PROSITE" id="PS50211">
    <property type="entry name" value="DENN"/>
    <property type="match status" value="1"/>
</dbReference>
<dbReference type="Proteomes" id="UP000029665">
    <property type="component" value="Unassembled WGS sequence"/>
</dbReference>
<sequence length="481" mass="53117">MTAHATMHDDPIEVDIGLTDLSHPPSSPTTPAKPLSHAPSMARRLSVNGQLKSPSAFSAFPDSSGFDEGSQTHSFRLRLRERAEGEVWGTEAPRPITVDGFIYGFSCFTRTRDASSERGYQQTSTVVLTHLAYPSLFYTLISKLGPSFMSHGGPMLEAACHNIASRPDPIPGTNAELGFLGTVINAEIPQAIDTQQAMSAITSGKMGESDVQMLVSICPSEPPILTHFEAVLSHLWSIWECVVLCEPLLIFGHSPAATSIAVWWLRDLLRPIPLAGDFRPFFTIHDTDHTSLVNPRPPQAGLLLGVTNAFFERACKHWPHVLSLGHPLTPQEKTEKNGVNIGARPGWKSTHRRYTSRDHALLKQLEQACRGSDSAKRKASEALREHFMSRTTALLVPLQRYLQTLIPTPSESRSNLASSSRLKPFSDAAFFVSLKAHGSPLPFKSNSKQREFYERWLRSPAFGLWIARQEEVVQGVLKGIM</sequence>
<dbReference type="EMBL" id="CCBP010000094">
    <property type="protein sequence ID" value="CDO70888.1"/>
    <property type="molecule type" value="Genomic_DNA"/>
</dbReference>
<feature type="compositionally biased region" description="Basic and acidic residues" evidence="2">
    <location>
        <begin position="1"/>
        <end position="11"/>
    </location>
</feature>
<dbReference type="PANTHER" id="PTHR13677">
    <property type="entry name" value="LD41638P"/>
    <property type="match status" value="1"/>
</dbReference>
<keyword evidence="5" id="KW-1185">Reference proteome</keyword>
<organism evidence="4 5">
    <name type="scientific">Pycnoporus cinnabarinus</name>
    <name type="common">Cinnabar-red polypore</name>
    <name type="synonym">Trametes cinnabarina</name>
    <dbReference type="NCBI Taxonomy" id="5643"/>
    <lineage>
        <taxon>Eukaryota</taxon>
        <taxon>Fungi</taxon>
        <taxon>Dikarya</taxon>
        <taxon>Basidiomycota</taxon>
        <taxon>Agaricomycotina</taxon>
        <taxon>Agaricomycetes</taxon>
        <taxon>Polyporales</taxon>
        <taxon>Polyporaceae</taxon>
        <taxon>Trametes</taxon>
    </lineage>
</organism>
<dbReference type="OrthoDB" id="10265409at2759"/>
<comment type="similarity">
    <text evidence="1">Belongs to the DENND6 family.</text>
</comment>
<dbReference type="InterPro" id="IPR037516">
    <property type="entry name" value="Tripartite_DENN"/>
</dbReference>
<dbReference type="STRING" id="5643.A0A060SES7"/>
<protein>
    <recommendedName>
        <fullName evidence="3">UDENN domain-containing protein</fullName>
    </recommendedName>
</protein>
<dbReference type="OMA" id="EANLEHW"/>
<dbReference type="HOGENOM" id="CLU_017013_0_0_1"/>
<dbReference type="PANTHER" id="PTHR13677:SF0">
    <property type="entry name" value="LD41638P"/>
    <property type="match status" value="1"/>
</dbReference>
<name>A0A060SES7_PYCCI</name>
<evidence type="ECO:0000256" key="1">
    <source>
        <dbReference type="ARBA" id="ARBA00007159"/>
    </source>
</evidence>
<comment type="caution">
    <text evidence="4">The sequence shown here is derived from an EMBL/GenBank/DDBJ whole genome shotgun (WGS) entry which is preliminary data.</text>
</comment>
<dbReference type="InterPro" id="IPR024224">
    <property type="entry name" value="DENND6"/>
</dbReference>
<dbReference type="GO" id="GO:0055037">
    <property type="term" value="C:recycling endosome"/>
    <property type="evidence" value="ECO:0007669"/>
    <property type="project" value="TreeGrafter"/>
</dbReference>
<dbReference type="AlphaFoldDB" id="A0A060SES7"/>
<feature type="non-terminal residue" evidence="4">
    <location>
        <position position="1"/>
    </location>
</feature>
<evidence type="ECO:0000313" key="5">
    <source>
        <dbReference type="Proteomes" id="UP000029665"/>
    </source>
</evidence>
<evidence type="ECO:0000259" key="3">
    <source>
        <dbReference type="PROSITE" id="PS50211"/>
    </source>
</evidence>
<feature type="region of interest" description="Disordered" evidence="2">
    <location>
        <begin position="1"/>
        <end position="40"/>
    </location>
</feature>
<accession>A0A060SES7</accession>
<evidence type="ECO:0000313" key="4">
    <source>
        <dbReference type="EMBL" id="CDO70888.1"/>
    </source>
</evidence>
<dbReference type="GO" id="GO:0005085">
    <property type="term" value="F:guanyl-nucleotide exchange factor activity"/>
    <property type="evidence" value="ECO:0007669"/>
    <property type="project" value="InterPro"/>
</dbReference>
<gene>
    <name evidence="4" type="ORF">BN946_scf184804.g20</name>
</gene>
<reference evidence="4" key="1">
    <citation type="submission" date="2014-01" db="EMBL/GenBank/DDBJ databases">
        <title>The genome of the white-rot fungus Pycnoporus cinnabarinus: a basidiomycete model with a versatile arsenal for lignocellulosic biomass breakdown.</title>
        <authorList>
            <person name="Levasseur A."/>
            <person name="Lomascolo A."/>
            <person name="Ruiz-Duenas F.J."/>
            <person name="Uzan E."/>
            <person name="Piumi F."/>
            <person name="Kues U."/>
            <person name="Ram A.F.J."/>
            <person name="Murat C."/>
            <person name="Haon M."/>
            <person name="Benoit I."/>
            <person name="Arfi Y."/>
            <person name="Chevret D."/>
            <person name="Drula E."/>
            <person name="Kwon M.J."/>
            <person name="Gouret P."/>
            <person name="Lesage-Meessen L."/>
            <person name="Lombard V."/>
            <person name="Mariette J."/>
            <person name="Noirot C."/>
            <person name="Park J."/>
            <person name="Patyshakuliyeva A."/>
            <person name="Wieneger R.A.B."/>
            <person name="Wosten H.A.B."/>
            <person name="Martin F."/>
            <person name="Coutinho P.M."/>
            <person name="de Vries R."/>
            <person name="Martinez A.T."/>
            <person name="Klopp C."/>
            <person name="Pontarotti P."/>
            <person name="Henrissat B."/>
            <person name="Record E."/>
        </authorList>
    </citation>
    <scope>NUCLEOTIDE SEQUENCE [LARGE SCALE GENOMIC DNA]</scope>
    <source>
        <strain evidence="4">BRFM137</strain>
    </source>
</reference>
<evidence type="ECO:0000256" key="2">
    <source>
        <dbReference type="SAM" id="MobiDB-lite"/>
    </source>
</evidence>